<keyword evidence="6" id="KW-0119">Carbohydrate metabolism</keyword>
<sequence>MSQDLPTDERSISARLSFAYNNIRIQSAMYLGILFESTRTDSMARNYYMSALRLAKDKNSIPTFAHVCRENLRSLLERKARNNYHHHADDSSSERFLVFRFWAGLSNRRQELIGMIGAARILNRTLVLPDMVEGRWMAKHRENRMREGVDHFHDLQVLSRYIRVIDQSRFVKEVVPKLTSANTELHVRDYAYSGQFASLGLSYGTLSYVAADQIQSPRPPKELKGDLGQSNFPVLAIDFSYRLLDLGNAGEFEFFNGTAEWTPRKIDVKFTPSDLYVDILKNLHFSEQIMNAGKAVMLENDLHDNPFLAVHLRRNDMAYWKNRQHSWPETDDVIAQIRSLARTGNVSRVFLATDAEEEEVFRIQHSLPQVVRLDQARMGIGEAQLAIVDQFVCSHSAFFLGNFWSTFSWAIVEERYKLGHATHTNQFFQAPLPQDHPLANATRVLR</sequence>
<evidence type="ECO:0000256" key="2">
    <source>
        <dbReference type="ARBA" id="ARBA00004922"/>
    </source>
</evidence>
<evidence type="ECO:0000313" key="9">
    <source>
        <dbReference type="EMBL" id="CAD8491753.1"/>
    </source>
</evidence>
<keyword evidence="5" id="KW-0294">Fucose metabolism</keyword>
<name>A0A7S0EQ65_9CRYP</name>
<evidence type="ECO:0000256" key="4">
    <source>
        <dbReference type="ARBA" id="ARBA00022824"/>
    </source>
</evidence>
<evidence type="ECO:0000256" key="1">
    <source>
        <dbReference type="ARBA" id="ARBA00004240"/>
    </source>
</evidence>
<evidence type="ECO:0000256" key="7">
    <source>
        <dbReference type="ARBA" id="ARBA00025803"/>
    </source>
</evidence>
<comment type="similarity">
    <text evidence="7">Belongs to the glycosyltransferase 68 family.</text>
</comment>
<organism evidence="9">
    <name type="scientific">Hanusia phi</name>
    <dbReference type="NCBI Taxonomy" id="3032"/>
    <lineage>
        <taxon>Eukaryota</taxon>
        <taxon>Cryptophyceae</taxon>
        <taxon>Pyrenomonadales</taxon>
        <taxon>Geminigeraceae</taxon>
        <taxon>Hanusia</taxon>
    </lineage>
</organism>
<keyword evidence="3" id="KW-0808">Transferase</keyword>
<protein>
    <recommendedName>
        <fullName evidence="8">GDP-fucose protein O-fucosyltransferase 2</fullName>
    </recommendedName>
</protein>
<dbReference type="InterPro" id="IPR019378">
    <property type="entry name" value="GDP-Fuc_O-FucTrfase"/>
</dbReference>
<evidence type="ECO:0000256" key="3">
    <source>
        <dbReference type="ARBA" id="ARBA00022679"/>
    </source>
</evidence>
<dbReference type="EMBL" id="HBEO01021621">
    <property type="protein sequence ID" value="CAD8491753.1"/>
    <property type="molecule type" value="Transcribed_RNA"/>
</dbReference>
<comment type="subcellular location">
    <subcellularLocation>
        <location evidence="1">Endoplasmic reticulum</location>
    </subcellularLocation>
</comment>
<evidence type="ECO:0000256" key="5">
    <source>
        <dbReference type="ARBA" id="ARBA00023253"/>
    </source>
</evidence>
<proteinExistence type="inferred from homology"/>
<dbReference type="Pfam" id="PF10250">
    <property type="entry name" value="O-FucT"/>
    <property type="match status" value="1"/>
</dbReference>
<dbReference type="GO" id="GO:0005783">
    <property type="term" value="C:endoplasmic reticulum"/>
    <property type="evidence" value="ECO:0007669"/>
    <property type="project" value="UniProtKB-SubCell"/>
</dbReference>
<comment type="pathway">
    <text evidence="2">Protein modification; protein glycosylation.</text>
</comment>
<dbReference type="Gene3D" id="3.40.50.11350">
    <property type="match status" value="1"/>
</dbReference>
<gene>
    <name evidence="9" type="ORF">HPHI1048_LOCUS14648</name>
</gene>
<accession>A0A7S0EQ65</accession>
<dbReference type="PANTHER" id="PTHR13398:SF0">
    <property type="entry name" value="GDP-FUCOSE PROTEIN O-FUCOSYLTRANSFERASE 2"/>
    <property type="match status" value="1"/>
</dbReference>
<dbReference type="Gene3D" id="3.40.50.11340">
    <property type="match status" value="1"/>
</dbReference>
<dbReference type="GO" id="GO:0006004">
    <property type="term" value="P:fucose metabolic process"/>
    <property type="evidence" value="ECO:0007669"/>
    <property type="project" value="UniProtKB-KW"/>
</dbReference>
<evidence type="ECO:0000256" key="6">
    <source>
        <dbReference type="ARBA" id="ARBA00023277"/>
    </source>
</evidence>
<reference evidence="9" key="1">
    <citation type="submission" date="2021-01" db="EMBL/GenBank/DDBJ databases">
        <authorList>
            <person name="Corre E."/>
            <person name="Pelletier E."/>
            <person name="Niang G."/>
            <person name="Scheremetjew M."/>
            <person name="Finn R."/>
            <person name="Kale V."/>
            <person name="Holt S."/>
            <person name="Cochrane G."/>
            <person name="Meng A."/>
            <person name="Brown T."/>
            <person name="Cohen L."/>
        </authorList>
    </citation>
    <scope>NUCLEOTIDE SEQUENCE</scope>
    <source>
        <strain evidence="9">CCMP325</strain>
    </source>
</reference>
<evidence type="ECO:0000256" key="8">
    <source>
        <dbReference type="ARBA" id="ARBA00026232"/>
    </source>
</evidence>
<dbReference type="AlphaFoldDB" id="A0A7S0EQ65"/>
<keyword evidence="4" id="KW-0256">Endoplasmic reticulum</keyword>
<dbReference type="InterPro" id="IPR045130">
    <property type="entry name" value="OFUT2-like"/>
</dbReference>
<dbReference type="PANTHER" id="PTHR13398">
    <property type="entry name" value="GDP-FUCOSE PROTEIN O-FUCOSYLTRANSFERASE 2"/>
    <property type="match status" value="1"/>
</dbReference>
<dbReference type="GO" id="GO:0046922">
    <property type="term" value="F:peptide-O-fucosyltransferase activity"/>
    <property type="evidence" value="ECO:0007669"/>
    <property type="project" value="InterPro"/>
</dbReference>